<dbReference type="Pfam" id="PF14054">
    <property type="entry name" value="DUF4249"/>
    <property type="match status" value="1"/>
</dbReference>
<gene>
    <name evidence="1" type="ORF">SAMN05216283_11194</name>
</gene>
<dbReference type="EMBL" id="FONW01000011">
    <property type="protein sequence ID" value="SFF63749.1"/>
    <property type="molecule type" value="Genomic_DNA"/>
</dbReference>
<dbReference type="STRING" id="655355.SAMN05216283_11194"/>
<evidence type="ECO:0000313" key="1">
    <source>
        <dbReference type="EMBL" id="SFF63749.1"/>
    </source>
</evidence>
<organism evidence="1 2">
    <name type="scientific">Sunxiuqinia elliptica</name>
    <dbReference type="NCBI Taxonomy" id="655355"/>
    <lineage>
        <taxon>Bacteria</taxon>
        <taxon>Pseudomonadati</taxon>
        <taxon>Bacteroidota</taxon>
        <taxon>Bacteroidia</taxon>
        <taxon>Marinilabiliales</taxon>
        <taxon>Prolixibacteraceae</taxon>
        <taxon>Sunxiuqinia</taxon>
    </lineage>
</organism>
<evidence type="ECO:0008006" key="3">
    <source>
        <dbReference type="Google" id="ProtNLM"/>
    </source>
</evidence>
<proteinExistence type="predicted"/>
<evidence type="ECO:0000313" key="2">
    <source>
        <dbReference type="Proteomes" id="UP000198964"/>
    </source>
</evidence>
<accession>A0A1I2KBS8</accession>
<dbReference type="RefSeq" id="WP_093921101.1">
    <property type="nucleotide sequence ID" value="NZ_FONW01000011.1"/>
</dbReference>
<reference evidence="1 2" key="1">
    <citation type="submission" date="2016-10" db="EMBL/GenBank/DDBJ databases">
        <authorList>
            <person name="de Groot N.N."/>
        </authorList>
    </citation>
    <scope>NUCLEOTIDE SEQUENCE [LARGE SCALE GENOMIC DNA]</scope>
    <source>
        <strain evidence="1 2">CGMCC 1.9156</strain>
    </source>
</reference>
<protein>
    <recommendedName>
        <fullName evidence="3">DUF4249 domain-containing protein</fullName>
    </recommendedName>
</protein>
<name>A0A1I2KBS8_9BACT</name>
<dbReference type="AlphaFoldDB" id="A0A1I2KBS8"/>
<dbReference type="InterPro" id="IPR025345">
    <property type="entry name" value="DUF4249"/>
</dbReference>
<dbReference type="PROSITE" id="PS51257">
    <property type="entry name" value="PROKAR_LIPOPROTEIN"/>
    <property type="match status" value="1"/>
</dbReference>
<dbReference type="Proteomes" id="UP000198964">
    <property type="component" value="Unassembled WGS sequence"/>
</dbReference>
<sequence length="334" mass="38294">MKNIPLIFTCLLIVLGWSSCTKTIDFQEAENEQQLIINGILTPDSTFKIMLVKSQSILESSGYPVVSGAQVTLKEDGTELGQAIEKNGYYTIPDFRPQAGKTYQLDVQSGSKNLTTETYIPTSAKITSVDTTTNKGQWGHKRKQFDLTFEDQPGDDFYRILLVQELLYTMQIKPDSMVYMLSRSTQYILSEDPVFNSLYNNIDNETLDMGPENNYQIFPDLYFNNKQYNVKFEVYDSYRNNDILYQKSTVHLQKLSKDLFNFLKYLNLHNYYRDEPFSEPVPVYSNIENGTGIFAGVNDEAQVSFKEIFIPHSMDTIEVVEAPDYGYGGYYGGY</sequence>
<keyword evidence="2" id="KW-1185">Reference proteome</keyword>